<feature type="signal peptide" evidence="1">
    <location>
        <begin position="1"/>
        <end position="21"/>
    </location>
</feature>
<organism evidence="2 3">
    <name type="scientific">Sphingomonas molluscorum</name>
    <dbReference type="NCBI Taxonomy" id="418184"/>
    <lineage>
        <taxon>Bacteria</taxon>
        <taxon>Pseudomonadati</taxon>
        <taxon>Pseudomonadota</taxon>
        <taxon>Alphaproteobacteria</taxon>
        <taxon>Sphingomonadales</taxon>
        <taxon>Sphingomonadaceae</taxon>
        <taxon>Sphingomonas</taxon>
    </lineage>
</organism>
<dbReference type="EMBL" id="JBBGZA010000001">
    <property type="protein sequence ID" value="MEJ5095831.1"/>
    <property type="molecule type" value="Genomic_DNA"/>
</dbReference>
<feature type="chain" id="PRO_5045530883" evidence="1">
    <location>
        <begin position="22"/>
        <end position="121"/>
    </location>
</feature>
<sequence>MTTWRRPLAVLLPWVALTASAVPSSQRRTCIDTGEIATREPLGLQSLAFTLVGGRRVTLLTQGACAHLDEIGRRYLLEFEHREGRKLCAGDRLRAVDPLLLGTGGAVGTPFCRVATITPAS</sequence>
<evidence type="ECO:0000313" key="3">
    <source>
        <dbReference type="Proteomes" id="UP001380365"/>
    </source>
</evidence>
<proteinExistence type="predicted"/>
<gene>
    <name evidence="2" type="ORF">WH159_14970</name>
</gene>
<comment type="caution">
    <text evidence="2">The sequence shown here is derived from an EMBL/GenBank/DDBJ whole genome shotgun (WGS) entry which is preliminary data.</text>
</comment>
<evidence type="ECO:0000256" key="1">
    <source>
        <dbReference type="SAM" id="SignalP"/>
    </source>
</evidence>
<reference evidence="2 3" key="1">
    <citation type="submission" date="2023-12" db="EMBL/GenBank/DDBJ databases">
        <title>Gut-associated functions are favored during microbiome assembly across C. elegans life.</title>
        <authorList>
            <person name="Zimmermann J."/>
        </authorList>
    </citation>
    <scope>NUCLEOTIDE SEQUENCE [LARGE SCALE GENOMIC DNA]</scope>
    <source>
        <strain evidence="2 3">JUb134</strain>
    </source>
</reference>
<dbReference type="Proteomes" id="UP001380365">
    <property type="component" value="Unassembled WGS sequence"/>
</dbReference>
<keyword evidence="3" id="KW-1185">Reference proteome</keyword>
<dbReference type="RefSeq" id="WP_132884478.1">
    <property type="nucleotide sequence ID" value="NZ_JBBGZA010000001.1"/>
</dbReference>
<accession>A0ABU8Q8K7</accession>
<evidence type="ECO:0000313" key="2">
    <source>
        <dbReference type="EMBL" id="MEJ5095831.1"/>
    </source>
</evidence>
<protein>
    <submittedName>
        <fullName evidence="2">Uncharacterized protein</fullName>
    </submittedName>
</protein>
<name>A0ABU8Q8K7_9SPHN</name>
<keyword evidence="1" id="KW-0732">Signal</keyword>